<dbReference type="Proteomes" id="UP000254640">
    <property type="component" value="Unassembled WGS sequence"/>
</dbReference>
<proteinExistence type="predicted"/>
<name>A0A379AEK3_ENTAG</name>
<dbReference type="AlphaFoldDB" id="A0A379AEK3"/>
<gene>
    <name evidence="1" type="ORF">NCTC9381_01905</name>
</gene>
<evidence type="ECO:0000313" key="2">
    <source>
        <dbReference type="Proteomes" id="UP000254640"/>
    </source>
</evidence>
<protein>
    <submittedName>
        <fullName evidence="1">Uncharacterized protein</fullName>
    </submittedName>
</protein>
<dbReference type="EMBL" id="UGSO01000001">
    <property type="protein sequence ID" value="SUB16008.1"/>
    <property type="molecule type" value="Genomic_DNA"/>
</dbReference>
<sequence>MNNTWLDVTTILGWHRSAVGIVRTEVECATYALSMSDKKSMKFCAYNPNDGYYEVNADVVRSTIEKINGHVKKKINNEVIDPVVKTNLKTKIKSNVLKVIQIFPVKAQRKIINYLLPRREAVHTLLTSLRYSKLALKQWIKPAGGFNQPHSHLESSTAEVKFPFQQGDEYISLGLDWDQKDFHYLYLIKKKLNLKVKLFCYDVIPVKLPHLCVGDVAGKFSHYFSNVAWCADEIFCISKCSRDDLEELLIQLGTPIPKLTIVKTGLRTSRS</sequence>
<keyword evidence="2" id="KW-1185">Reference proteome</keyword>
<accession>A0A379AEK3</accession>
<organism evidence="1 2">
    <name type="scientific">Enterobacter agglomerans</name>
    <name type="common">Erwinia herbicola</name>
    <name type="synonym">Pantoea agglomerans</name>
    <dbReference type="NCBI Taxonomy" id="549"/>
    <lineage>
        <taxon>Bacteria</taxon>
        <taxon>Pseudomonadati</taxon>
        <taxon>Pseudomonadota</taxon>
        <taxon>Gammaproteobacteria</taxon>
        <taxon>Enterobacterales</taxon>
        <taxon>Erwiniaceae</taxon>
        <taxon>Pantoea</taxon>
        <taxon>Pantoea agglomerans group</taxon>
    </lineage>
</organism>
<reference evidence="1 2" key="1">
    <citation type="submission" date="2018-06" db="EMBL/GenBank/DDBJ databases">
        <authorList>
            <consortium name="Pathogen Informatics"/>
            <person name="Doyle S."/>
        </authorList>
    </citation>
    <scope>NUCLEOTIDE SEQUENCE [LARGE SCALE GENOMIC DNA]</scope>
    <source>
        <strain evidence="1 2">NCTC9381</strain>
    </source>
</reference>
<evidence type="ECO:0000313" key="1">
    <source>
        <dbReference type="EMBL" id="SUB16008.1"/>
    </source>
</evidence>